<reference evidence="1" key="1">
    <citation type="submission" date="2013-12" db="EMBL/GenBank/DDBJ databases">
        <title>A Varibaculum cambriense genome reconstructed from a premature infant gut community with otherwise low bacterial novelty that shifts toward anaerobic metabolism during the third week of life.</title>
        <authorList>
            <person name="Brown C.T."/>
            <person name="Sharon I."/>
            <person name="Thomas B.C."/>
            <person name="Castelle C.J."/>
            <person name="Morowitz M.J."/>
            <person name="Banfield J.F."/>
        </authorList>
    </citation>
    <scope>NUCLEOTIDE SEQUENCE</scope>
</reference>
<comment type="caution">
    <text evidence="1">The sequence shown here is derived from an EMBL/GenBank/DDBJ whole genome shotgun (WGS) entry which is preliminary data.</text>
</comment>
<protein>
    <submittedName>
        <fullName evidence="1">Uncharacterized protein</fullName>
    </submittedName>
</protein>
<accession>W1XT80</accession>
<gene>
    <name evidence="1" type="ORF">Q604_UNBC12257G0001</name>
</gene>
<proteinExistence type="predicted"/>
<dbReference type="AlphaFoldDB" id="W1XT80"/>
<organism evidence="1">
    <name type="scientific">human gut metagenome</name>
    <dbReference type="NCBI Taxonomy" id="408170"/>
    <lineage>
        <taxon>unclassified sequences</taxon>
        <taxon>metagenomes</taxon>
        <taxon>organismal metagenomes</taxon>
    </lineage>
</organism>
<evidence type="ECO:0000313" key="1">
    <source>
        <dbReference type="EMBL" id="ETJ33286.1"/>
    </source>
</evidence>
<sequence length="54" mass="5965">MADIGVYCAFILGGTMSYEVVARPLRVAVLTVSDTRTLVIDYSIYSILYFGKLV</sequence>
<dbReference type="EMBL" id="AZMM01012257">
    <property type="protein sequence ID" value="ETJ33286.1"/>
    <property type="molecule type" value="Genomic_DNA"/>
</dbReference>
<name>W1XT80_9ZZZZ</name>